<dbReference type="PROSITE" id="PS50042">
    <property type="entry name" value="CNMP_BINDING_3"/>
    <property type="match status" value="3"/>
</dbReference>
<dbReference type="PANTHER" id="PTHR45928:SF1">
    <property type="entry name" value="RE38146P"/>
    <property type="match status" value="1"/>
</dbReference>
<evidence type="ECO:0000256" key="9">
    <source>
        <dbReference type="ARBA" id="ARBA00023136"/>
    </source>
</evidence>
<evidence type="ECO:0000256" key="10">
    <source>
        <dbReference type="PROSITE-ProRule" id="PRU00282"/>
    </source>
</evidence>
<dbReference type="PANTHER" id="PTHR45928">
    <property type="entry name" value="RE38146P"/>
    <property type="match status" value="1"/>
</dbReference>
<keyword evidence="6" id="KW-0999">Mitochondrion inner membrane</keyword>
<keyword evidence="5" id="KW-0677">Repeat</keyword>
<dbReference type="Pfam" id="PF00153">
    <property type="entry name" value="Mito_carr"/>
    <property type="match status" value="3"/>
</dbReference>
<accession>A0A7S0H0R3</accession>
<evidence type="ECO:0000256" key="2">
    <source>
        <dbReference type="ARBA" id="ARBA00006375"/>
    </source>
</evidence>
<dbReference type="InterPro" id="IPR000595">
    <property type="entry name" value="cNMP-bd_dom"/>
</dbReference>
<dbReference type="PROSITE" id="PS50920">
    <property type="entry name" value="SOLCAR"/>
    <property type="match status" value="3"/>
</dbReference>
<evidence type="ECO:0000256" key="4">
    <source>
        <dbReference type="ARBA" id="ARBA00022692"/>
    </source>
</evidence>
<feature type="domain" description="Cyclic nucleotide-binding" evidence="12">
    <location>
        <begin position="348"/>
        <end position="384"/>
    </location>
</feature>
<dbReference type="InterPro" id="IPR014710">
    <property type="entry name" value="RmlC-like_jellyroll"/>
</dbReference>
<dbReference type="PRINTS" id="PR00103">
    <property type="entry name" value="CAMPKINASE"/>
</dbReference>
<proteinExistence type="inferred from homology"/>
<protein>
    <recommendedName>
        <fullName evidence="12">Cyclic nucleotide-binding domain-containing protein</fullName>
    </recommendedName>
</protein>
<sequence>MPADASAPSRDTGAPARVEKRAKKPKRGSSSSLKGRNAPSGTFEGQTMKIELPGWTSMPNAGVASCLAVCGTNPMDRAKTLTQLPGGAYGRNIADALRTVCREEGVLPGLYRGLPVAMVREASKNMFRIGLFTPILRALHDETEHDGRPAPAWKRFLAGTITGALGAVASNPFDLVKTRLQVPAKISEYSSMRQAMVSIYEKEGVRTFYRGVGASVARDMLGSSVNLTVQSLVSEWFVSNHVLTPGSPVLGALSGVCSAAAAVAVMQPIDTSRAYVYLNPKLHKDALSAARFIVAKEGAWKLYKGSRAHFLRTAPHYGLMFAILEALTGGERDLTHRRNVDILRRVPIFDNLTDAQVGKLAHGVSVRTFKKGEMIVREGDDDDDRREMFFVLRGAATSFKGDFSNDDVSSRDARANERARRPPSVADLLLRVGYGVRSTFQAYVSGKKSLTRPGASAAVDEDAPCARGDVFASAEGDDVLGARSTASGRDAHPSTLLPGDVFGEQALLVDEPRKASVAATSDRGAACLVVDRAAYESATAVAALRDGKSNAFHARTRAVQDVEMMWRRLRFQRELASVPLLAELSLYERSLLAKQCVRVHFAPGAKIMQQGDEADAFYILVRGSAVAVKREEDFEKASADVKARFSAEKRGKHTKRGKTRTGMPDSSESVDDEDSATPVGKTKTKASAKEKASYRVLRSYGPGAHFGELALLTNRPRVATVLAREHVTVLAMDKDALLALRAAVPTLEDHIVRGMRHYDHIEQFASMAMA</sequence>
<feature type="repeat" description="Solcar" evidence="10">
    <location>
        <begin position="52"/>
        <end position="138"/>
    </location>
</feature>
<evidence type="ECO:0000256" key="7">
    <source>
        <dbReference type="ARBA" id="ARBA00022989"/>
    </source>
</evidence>
<dbReference type="GO" id="GO:0005743">
    <property type="term" value="C:mitochondrial inner membrane"/>
    <property type="evidence" value="ECO:0007669"/>
    <property type="project" value="UniProtKB-SubCell"/>
</dbReference>
<keyword evidence="9 10" id="KW-0472">Membrane</keyword>
<feature type="region of interest" description="Disordered" evidence="11">
    <location>
        <begin position="646"/>
        <end position="687"/>
    </location>
</feature>
<keyword evidence="8" id="KW-0496">Mitochondrion</keyword>
<dbReference type="Pfam" id="PF00027">
    <property type="entry name" value="cNMP_binding"/>
    <property type="match status" value="1"/>
</dbReference>
<dbReference type="CDD" id="cd00038">
    <property type="entry name" value="CAP_ED"/>
    <property type="match status" value="2"/>
</dbReference>
<feature type="compositionally biased region" description="Polar residues" evidence="11">
    <location>
        <begin position="28"/>
        <end position="44"/>
    </location>
</feature>
<evidence type="ECO:0000259" key="12">
    <source>
        <dbReference type="PROSITE" id="PS50042"/>
    </source>
</evidence>
<feature type="region of interest" description="Disordered" evidence="11">
    <location>
        <begin position="1"/>
        <end position="44"/>
    </location>
</feature>
<dbReference type="InterPro" id="IPR023395">
    <property type="entry name" value="MCP_dom_sf"/>
</dbReference>
<keyword evidence="4 10" id="KW-0812">Transmembrane</keyword>
<keyword evidence="3" id="KW-0813">Transport</keyword>
<dbReference type="AlphaFoldDB" id="A0A7S0H0R3"/>
<comment type="subcellular location">
    <subcellularLocation>
        <location evidence="1">Mitochondrion inner membrane</location>
        <topology evidence="1">Multi-pass membrane protein</topology>
    </subcellularLocation>
</comment>
<feature type="compositionally biased region" description="Basic residues" evidence="11">
    <location>
        <begin position="650"/>
        <end position="659"/>
    </location>
</feature>
<comment type="similarity">
    <text evidence="2">Belongs to the mitochondrial carrier (TC 2.A.29) family.</text>
</comment>
<evidence type="ECO:0000256" key="3">
    <source>
        <dbReference type="ARBA" id="ARBA00022448"/>
    </source>
</evidence>
<evidence type="ECO:0000256" key="1">
    <source>
        <dbReference type="ARBA" id="ARBA00004448"/>
    </source>
</evidence>
<dbReference type="SUPFAM" id="SSF51206">
    <property type="entry name" value="cAMP-binding domain-like"/>
    <property type="match status" value="2"/>
</dbReference>
<dbReference type="Gene3D" id="1.50.40.10">
    <property type="entry name" value="Mitochondrial carrier domain"/>
    <property type="match status" value="1"/>
</dbReference>
<evidence type="ECO:0000256" key="11">
    <source>
        <dbReference type="SAM" id="MobiDB-lite"/>
    </source>
</evidence>
<dbReference type="SMART" id="SM00100">
    <property type="entry name" value="cNMP"/>
    <property type="match status" value="2"/>
</dbReference>
<evidence type="ECO:0000256" key="5">
    <source>
        <dbReference type="ARBA" id="ARBA00022737"/>
    </source>
</evidence>
<reference evidence="13" key="1">
    <citation type="submission" date="2021-01" db="EMBL/GenBank/DDBJ databases">
        <authorList>
            <person name="Corre E."/>
            <person name="Pelletier E."/>
            <person name="Niang G."/>
            <person name="Scheremetjew M."/>
            <person name="Finn R."/>
            <person name="Kale V."/>
            <person name="Holt S."/>
            <person name="Cochrane G."/>
            <person name="Meng A."/>
            <person name="Brown T."/>
            <person name="Cohen L."/>
        </authorList>
    </citation>
    <scope>NUCLEOTIDE SEQUENCE</scope>
    <source>
        <strain evidence="13">CCAC1681</strain>
    </source>
</reference>
<feature type="repeat" description="Solcar" evidence="10">
    <location>
        <begin position="150"/>
        <end position="236"/>
    </location>
</feature>
<dbReference type="SUPFAM" id="SSF103506">
    <property type="entry name" value="Mitochondrial carrier"/>
    <property type="match status" value="1"/>
</dbReference>
<dbReference type="EMBL" id="HBEN01014996">
    <property type="protein sequence ID" value="CAD8452069.1"/>
    <property type="molecule type" value="Transcribed_RNA"/>
</dbReference>
<keyword evidence="7" id="KW-1133">Transmembrane helix</keyword>
<gene>
    <name evidence="13" type="ORF">MSP1401_LOCUS12554</name>
</gene>
<dbReference type="InterPro" id="IPR018490">
    <property type="entry name" value="cNMP-bd_dom_sf"/>
</dbReference>
<feature type="domain" description="Cyclic nucleotide-binding" evidence="12">
    <location>
        <begin position="580"/>
        <end position="740"/>
    </location>
</feature>
<evidence type="ECO:0000256" key="8">
    <source>
        <dbReference type="ARBA" id="ARBA00023128"/>
    </source>
</evidence>
<organism evidence="13">
    <name type="scientific">Micromonas pusilla</name>
    <name type="common">Picoplanktonic green alga</name>
    <name type="synonym">Chromulina pusilla</name>
    <dbReference type="NCBI Taxonomy" id="38833"/>
    <lineage>
        <taxon>Eukaryota</taxon>
        <taxon>Viridiplantae</taxon>
        <taxon>Chlorophyta</taxon>
        <taxon>Mamiellophyceae</taxon>
        <taxon>Mamiellales</taxon>
        <taxon>Mamiellaceae</taxon>
        <taxon>Micromonas</taxon>
    </lineage>
</organism>
<evidence type="ECO:0000313" key="13">
    <source>
        <dbReference type="EMBL" id="CAD8452069.1"/>
    </source>
</evidence>
<dbReference type="Gene3D" id="2.60.120.10">
    <property type="entry name" value="Jelly Rolls"/>
    <property type="match status" value="2"/>
</dbReference>
<evidence type="ECO:0000256" key="6">
    <source>
        <dbReference type="ARBA" id="ARBA00022792"/>
    </source>
</evidence>
<dbReference type="InterPro" id="IPR018108">
    <property type="entry name" value="MCP_transmembrane"/>
</dbReference>
<name>A0A7S0H0R3_MICPS</name>
<feature type="domain" description="Cyclic nucleotide-binding" evidence="12">
    <location>
        <begin position="494"/>
        <end position="536"/>
    </location>
</feature>
<feature type="repeat" description="Solcar" evidence="10">
    <location>
        <begin position="246"/>
        <end position="330"/>
    </location>
</feature>
<dbReference type="InterPro" id="IPR051508">
    <property type="entry name" value="Mito_Carrier_Antiporter"/>
</dbReference>